<dbReference type="Pfam" id="PF20703">
    <property type="entry name" value="nSTAND1"/>
    <property type="match status" value="1"/>
</dbReference>
<organism evidence="6 7">
    <name type="scientific">Nonomuraea muscovyensis</name>
    <dbReference type="NCBI Taxonomy" id="1124761"/>
    <lineage>
        <taxon>Bacteria</taxon>
        <taxon>Bacillati</taxon>
        <taxon>Actinomycetota</taxon>
        <taxon>Actinomycetes</taxon>
        <taxon>Streptosporangiales</taxon>
        <taxon>Streptosporangiaceae</taxon>
        <taxon>Nonomuraea</taxon>
    </lineage>
</organism>
<dbReference type="InterPro" id="IPR049052">
    <property type="entry name" value="nSTAND1"/>
</dbReference>
<evidence type="ECO:0000256" key="2">
    <source>
        <dbReference type="ARBA" id="ARBA00022741"/>
    </source>
</evidence>
<keyword evidence="7" id="KW-1185">Reference proteome</keyword>
<keyword evidence="1" id="KW-0808">Transferase</keyword>
<dbReference type="InterPro" id="IPR011009">
    <property type="entry name" value="Kinase-like_dom_sf"/>
</dbReference>
<keyword evidence="4" id="KW-0067">ATP-binding</keyword>
<evidence type="ECO:0000256" key="4">
    <source>
        <dbReference type="ARBA" id="ARBA00022840"/>
    </source>
</evidence>
<sequence length="1182" mass="124803">MLIDGDPQTLGGYWLAGRIGAGGQGVVYEGYAEDGRRVAIKVLHRDQAAALAREAAAARRVASFCTAAVLEVDLDGPRPYVVSEYVPGPSLRQSVADGRTFDDGELHRLATAIATALTAIHDAGVVHRDLKPDNVLLGPDGPRVIDFGIARTAEMSLTTTGLVTGTPTYMAPEVFGGERAGTPADVFAWGCIMVFAASGTDPFQSDTLGGVMHRVLSASPDLGVLPDSLRPLVAAALSKEPLERPAARNLLLSLISADARTAGLDTGRLLGEAGRRTSLAGGGGDPALGSLAEECFELLGPDERELAPEVFLRLVTMGEQGGLSARRAALTELLDSRPLPEVAAITRILEVFGYLVGRDEEEVWLARPALPYAWPRLRRWIEANRDGLAVHRDILAAALRWDRAGRREGDLLQGSSLENALQWAATARRNITLSRAERDFLDAGAGLTRRRARRDRLVSLTLAGLLVIALVAGGLAVHQGGLADERAARIAVQRDQAEAARLALAADSLRGTDPRAAMLLSVAAWRLDRTPRSRAALTASLARREVAAFRDPATASGTVRALSRDGRTLASVGDGALRLWDVRTGRRSGGIAALGLARDDGAGPETPLDATFAPSGRQVLVVTNRRARVWDLRTGEVVGSWRFRTDVGDDTGIPVGVHYGTVDRYALVTVDDDTYVWDLERGTRVRTSDALGPMTPAGDAIYAVAGDGRIERRSLPGLVRTGSRAPAARCDDCGQPLALTPDGRSLLEPLGNALQVTDLRDGSIGTIGEQGDVWNRGGLVYAADGRRFASVTSEQVQVWDADGDLLTTLDVPDGSNYDGTPPPLVAFDGPVLRYLVENRVVTVELSDLTVPARRPSWSWARMDSGARRMLASETGERIHLARPGGPLGGPLLVRTNPRLLGTGAFSHDGRLAALGGYGEVVLVDTTTRRTLATFTPRGKLAGFHPRKVAVSPDGALVAAGLEYTDGGASRRHAVGVWDSGSGRLLWSARVGGAEDVEFSPDGRLLAVAGGEQHLFEAASGRRAGGPFGTGRGTTVEDMVFSRDGRSVAAVDFRGRVTVHHTATRRLLRETPGTAPGQGDAARSPREDVIAVITNAGEVELHDLATGTALGGLGDAGLGVPHAVTFSADGAKVVVLDGAGVVRERVVEPGAMAAAVCARAGTPLSVAEWRRHVTGVPYRSVCP</sequence>
<dbReference type="InterPro" id="IPR008271">
    <property type="entry name" value="Ser/Thr_kinase_AS"/>
</dbReference>
<dbReference type="GO" id="GO:0005524">
    <property type="term" value="F:ATP binding"/>
    <property type="evidence" value="ECO:0007669"/>
    <property type="project" value="UniProtKB-KW"/>
</dbReference>
<dbReference type="PROSITE" id="PS00108">
    <property type="entry name" value="PROTEIN_KINASE_ST"/>
    <property type="match status" value="1"/>
</dbReference>
<keyword evidence="3 6" id="KW-0418">Kinase</keyword>
<dbReference type="Gene3D" id="2.130.10.10">
    <property type="entry name" value="YVTN repeat-like/Quinoprotein amine dehydrogenase"/>
    <property type="match status" value="3"/>
</dbReference>
<protein>
    <submittedName>
        <fullName evidence="6">WD40 repeat protein/predicted Ser/Thr protein kinase</fullName>
    </submittedName>
</protein>
<dbReference type="Pfam" id="PF00069">
    <property type="entry name" value="Pkinase"/>
    <property type="match status" value="1"/>
</dbReference>
<dbReference type="RefSeq" id="WP_185082368.1">
    <property type="nucleotide sequence ID" value="NZ_JACHJB010000001.1"/>
</dbReference>
<dbReference type="PANTHER" id="PTHR43289:SF34">
    <property type="entry name" value="SERINE_THREONINE-PROTEIN KINASE YBDM-RELATED"/>
    <property type="match status" value="1"/>
</dbReference>
<evidence type="ECO:0000259" key="5">
    <source>
        <dbReference type="PROSITE" id="PS50011"/>
    </source>
</evidence>
<dbReference type="GO" id="GO:0004674">
    <property type="term" value="F:protein serine/threonine kinase activity"/>
    <property type="evidence" value="ECO:0007669"/>
    <property type="project" value="TreeGrafter"/>
</dbReference>
<dbReference type="Proteomes" id="UP000583800">
    <property type="component" value="Unassembled WGS sequence"/>
</dbReference>
<keyword evidence="2" id="KW-0547">Nucleotide-binding</keyword>
<comment type="caution">
    <text evidence="6">The sequence shown here is derived from an EMBL/GenBank/DDBJ whole genome shotgun (WGS) entry which is preliminary data.</text>
</comment>
<dbReference type="Gene3D" id="3.30.200.20">
    <property type="entry name" value="Phosphorylase Kinase, domain 1"/>
    <property type="match status" value="1"/>
</dbReference>
<accession>A0A7X0EUA0</accession>
<dbReference type="Gene3D" id="1.10.510.10">
    <property type="entry name" value="Transferase(Phosphotransferase) domain 1"/>
    <property type="match status" value="1"/>
</dbReference>
<dbReference type="PANTHER" id="PTHR43289">
    <property type="entry name" value="MITOGEN-ACTIVATED PROTEIN KINASE KINASE KINASE 20-RELATED"/>
    <property type="match status" value="1"/>
</dbReference>
<dbReference type="SUPFAM" id="SSF56112">
    <property type="entry name" value="Protein kinase-like (PK-like)"/>
    <property type="match status" value="1"/>
</dbReference>
<dbReference type="InterPro" id="IPR015943">
    <property type="entry name" value="WD40/YVTN_repeat-like_dom_sf"/>
</dbReference>
<dbReference type="EMBL" id="JACHJB010000001">
    <property type="protein sequence ID" value="MBB6344208.1"/>
    <property type="molecule type" value="Genomic_DNA"/>
</dbReference>
<dbReference type="CDD" id="cd14014">
    <property type="entry name" value="STKc_PknB_like"/>
    <property type="match status" value="1"/>
</dbReference>
<name>A0A7X0EUA0_9ACTN</name>
<dbReference type="SUPFAM" id="SSF82171">
    <property type="entry name" value="DPP6 N-terminal domain-like"/>
    <property type="match status" value="1"/>
</dbReference>
<dbReference type="Pfam" id="PF00400">
    <property type="entry name" value="WD40"/>
    <property type="match status" value="1"/>
</dbReference>
<dbReference type="PROSITE" id="PS50011">
    <property type="entry name" value="PROTEIN_KINASE_DOM"/>
    <property type="match status" value="1"/>
</dbReference>
<evidence type="ECO:0000313" key="6">
    <source>
        <dbReference type="EMBL" id="MBB6344208.1"/>
    </source>
</evidence>
<reference evidence="6 7" key="1">
    <citation type="submission" date="2020-08" db="EMBL/GenBank/DDBJ databases">
        <title>Sequencing the genomes of 1000 actinobacteria strains.</title>
        <authorList>
            <person name="Klenk H.-P."/>
        </authorList>
    </citation>
    <scope>NUCLEOTIDE SEQUENCE [LARGE SCALE GENOMIC DNA]</scope>
    <source>
        <strain evidence="6 7">DSM 45913</strain>
    </source>
</reference>
<evidence type="ECO:0000313" key="7">
    <source>
        <dbReference type="Proteomes" id="UP000583800"/>
    </source>
</evidence>
<feature type="domain" description="Protein kinase" evidence="5">
    <location>
        <begin position="13"/>
        <end position="255"/>
    </location>
</feature>
<dbReference type="InterPro" id="IPR000719">
    <property type="entry name" value="Prot_kinase_dom"/>
</dbReference>
<proteinExistence type="predicted"/>
<dbReference type="InterPro" id="IPR001680">
    <property type="entry name" value="WD40_rpt"/>
</dbReference>
<dbReference type="SMART" id="SM00220">
    <property type="entry name" value="S_TKc"/>
    <property type="match status" value="1"/>
</dbReference>
<gene>
    <name evidence="6" type="ORF">FHU36_000717</name>
</gene>
<dbReference type="AlphaFoldDB" id="A0A7X0EUA0"/>
<dbReference type="SUPFAM" id="SSF50998">
    <property type="entry name" value="Quinoprotein alcohol dehydrogenase-like"/>
    <property type="match status" value="1"/>
</dbReference>
<dbReference type="InterPro" id="IPR011047">
    <property type="entry name" value="Quinoprotein_ADH-like_sf"/>
</dbReference>
<evidence type="ECO:0000256" key="1">
    <source>
        <dbReference type="ARBA" id="ARBA00022679"/>
    </source>
</evidence>
<evidence type="ECO:0000256" key="3">
    <source>
        <dbReference type="ARBA" id="ARBA00022777"/>
    </source>
</evidence>